<feature type="transmembrane region" description="Helical" evidence="10">
    <location>
        <begin position="106"/>
        <end position="124"/>
    </location>
</feature>
<evidence type="ECO:0000256" key="3">
    <source>
        <dbReference type="ARBA" id="ARBA00007222"/>
    </source>
</evidence>
<dbReference type="EMBL" id="GL890948">
    <property type="protein sequence ID" value="EGJ30690.1"/>
    <property type="molecule type" value="Genomic_DNA"/>
</dbReference>
<dbReference type="PANTHER" id="PTHR10050:SF46">
    <property type="entry name" value="PROTEIN O-MANNOSYL-TRANSFERASE 2"/>
    <property type="match status" value="1"/>
</dbReference>
<evidence type="ECO:0000256" key="5">
    <source>
        <dbReference type="ARBA" id="ARBA00022679"/>
    </source>
</evidence>
<dbReference type="eggNOG" id="COG1928">
    <property type="taxonomic scope" value="Bacteria"/>
</dbReference>
<dbReference type="Pfam" id="PF16192">
    <property type="entry name" value="PMT_4TMC"/>
    <property type="match status" value="1"/>
</dbReference>
<feature type="transmembrane region" description="Helical" evidence="10">
    <location>
        <begin position="154"/>
        <end position="174"/>
    </location>
</feature>
<dbReference type="GO" id="GO:0012505">
    <property type="term" value="C:endomembrane system"/>
    <property type="evidence" value="ECO:0007669"/>
    <property type="project" value="UniProtKB-SubCell"/>
</dbReference>
<name>F4XXL2_9CYAN</name>
<proteinExistence type="inferred from homology"/>
<feature type="transmembrane region" description="Helical" evidence="10">
    <location>
        <begin position="253"/>
        <end position="274"/>
    </location>
</feature>
<accession>F4XXL2</accession>
<evidence type="ECO:0000313" key="14">
    <source>
        <dbReference type="Proteomes" id="UP000003959"/>
    </source>
</evidence>
<evidence type="ECO:0000256" key="10">
    <source>
        <dbReference type="RuleBase" id="RU367007"/>
    </source>
</evidence>
<feature type="transmembrane region" description="Helical" evidence="10">
    <location>
        <begin position="419"/>
        <end position="438"/>
    </location>
</feature>
<feature type="transmembrane region" description="Helical" evidence="10">
    <location>
        <begin position="14"/>
        <end position="34"/>
    </location>
</feature>
<evidence type="ECO:0000256" key="9">
    <source>
        <dbReference type="ARBA" id="ARBA00093617"/>
    </source>
</evidence>
<dbReference type="EC" id="2.4.1.-" evidence="10"/>
<feature type="transmembrane region" description="Helical" evidence="10">
    <location>
        <begin position="356"/>
        <end position="377"/>
    </location>
</feature>
<feature type="domain" description="Protein O-mannosyl-transferase C-terminal four TM" evidence="12">
    <location>
        <begin position="280"/>
        <end position="486"/>
    </location>
</feature>
<sequence length="487" mass="55454">MVMILPKKPSDSSIPWFSIGITAIVLLSLALRFWGLGRFNRLVFDEVYYAIFANNYLTGTSFFNPHPPLSQYIIAIGIWIGSHLPFGQDTVNELTGSLRSTWSYRWLNALTGSLIPMVVAALAYQLNRRRSYALIAALFAATDGLFLVESRYALNNIYLVILGLLGQLFFLLALNRHGAKPWLMLILSGVFFGASAAIKWNGLWFLLGIYIVWAVAWVWQLFRTYFGETTRTRPIPSLSHPLQHLTELNVGHMVLNLVILPALTYSLLWIPHLLMNPTPGFWESQVKILTFHQNVGSGTDVHPYCSRWYSWLLMWRPVAYFYQTASHTPEAVSTDSPLSAGGSNLIYDVHAMGNPFLWWLSTTAILLLLLLLTQRIIEGVGWKSIPTSYTWITLYLIVNYAANLLPWTKVTRCTFLYHYMGASVFSGLALAWLVDRWLHSEQNQYRSAGVTVILVVVLAFIFWLPIYLGLPLSGSGYHLRMWFRSWI</sequence>
<keyword evidence="8 10" id="KW-0472">Membrane</keyword>
<keyword evidence="5 10" id="KW-0808">Transferase</keyword>
<feature type="transmembrane region" description="Helical" evidence="10">
    <location>
        <begin position="389"/>
        <end position="407"/>
    </location>
</feature>
<dbReference type="AlphaFoldDB" id="F4XXL2"/>
<keyword evidence="6 10" id="KW-0812">Transmembrane</keyword>
<dbReference type="Proteomes" id="UP000003959">
    <property type="component" value="Unassembled WGS sequence"/>
</dbReference>
<evidence type="ECO:0000256" key="7">
    <source>
        <dbReference type="ARBA" id="ARBA00022989"/>
    </source>
</evidence>
<dbReference type="UniPathway" id="UPA00378"/>
<evidence type="ECO:0000259" key="11">
    <source>
        <dbReference type="Pfam" id="PF02366"/>
    </source>
</evidence>
<comment type="pathway">
    <text evidence="2 10">Protein modification; protein glycosylation.</text>
</comment>
<feature type="transmembrane region" description="Helical" evidence="10">
    <location>
        <begin position="450"/>
        <end position="470"/>
    </location>
</feature>
<evidence type="ECO:0000256" key="6">
    <source>
        <dbReference type="ARBA" id="ARBA00022692"/>
    </source>
</evidence>
<evidence type="ECO:0000313" key="13">
    <source>
        <dbReference type="EMBL" id="EGJ30690.1"/>
    </source>
</evidence>
<dbReference type="Pfam" id="PF02366">
    <property type="entry name" value="PMT"/>
    <property type="match status" value="1"/>
</dbReference>
<comment type="subcellular location">
    <subcellularLocation>
        <location evidence="10">Cell membrane</location>
    </subcellularLocation>
    <subcellularLocation>
        <location evidence="1">Endomembrane system</location>
        <topology evidence="1">Multi-pass membrane protein</topology>
    </subcellularLocation>
</comment>
<dbReference type="RefSeq" id="WP_009149341.1">
    <property type="nucleotide sequence ID" value="NZ_MKZR01000001.1"/>
</dbReference>
<evidence type="ECO:0000256" key="1">
    <source>
        <dbReference type="ARBA" id="ARBA00004127"/>
    </source>
</evidence>
<dbReference type="InterPro" id="IPR027005">
    <property type="entry name" value="PMT-like"/>
</dbReference>
<comment type="function">
    <text evidence="10">Protein O-mannosyltransferase that catalyzes the transfer of a single mannose residue from a polyprenol phospho-mannosyl lipidic donor to the hydroxyl group of selected serine and threonine residues in acceptor proteins.</text>
</comment>
<evidence type="ECO:0000256" key="8">
    <source>
        <dbReference type="ARBA" id="ARBA00023136"/>
    </source>
</evidence>
<keyword evidence="14" id="KW-1185">Reference proteome</keyword>
<dbReference type="GO" id="GO:0005886">
    <property type="term" value="C:plasma membrane"/>
    <property type="evidence" value="ECO:0007669"/>
    <property type="project" value="UniProtKB-SubCell"/>
</dbReference>
<comment type="similarity">
    <text evidence="3 10">Belongs to the glycosyltransferase 39 family.</text>
</comment>
<feature type="transmembrane region" description="Helical" evidence="10">
    <location>
        <begin position="131"/>
        <end position="148"/>
    </location>
</feature>
<protein>
    <recommendedName>
        <fullName evidence="9 10">Polyprenol-phosphate-mannose--protein mannosyltransferase</fullName>
        <ecNumber evidence="10">2.4.1.-</ecNumber>
    </recommendedName>
</protein>
<keyword evidence="7 10" id="KW-1133">Transmembrane helix</keyword>
<feature type="domain" description="ArnT-like N-terminal" evidence="11">
    <location>
        <begin position="24"/>
        <end position="266"/>
    </location>
</feature>
<feature type="transmembrane region" description="Helical" evidence="10">
    <location>
        <begin position="181"/>
        <end position="198"/>
    </location>
</feature>
<gene>
    <name evidence="13" type="ORF">LYNGBM3L_47710</name>
</gene>
<evidence type="ECO:0000256" key="2">
    <source>
        <dbReference type="ARBA" id="ARBA00004922"/>
    </source>
</evidence>
<keyword evidence="10" id="KW-1003">Cell membrane</keyword>
<dbReference type="GO" id="GO:0004169">
    <property type="term" value="F:dolichyl-phosphate-mannose-protein mannosyltransferase activity"/>
    <property type="evidence" value="ECO:0007669"/>
    <property type="project" value="UniProtKB-UniRule"/>
</dbReference>
<dbReference type="PANTHER" id="PTHR10050">
    <property type="entry name" value="DOLICHYL-PHOSPHATE-MANNOSE--PROTEIN MANNOSYLTRANSFERASE"/>
    <property type="match status" value="1"/>
</dbReference>
<organism evidence="13 14">
    <name type="scientific">Moorena producens 3L</name>
    <dbReference type="NCBI Taxonomy" id="489825"/>
    <lineage>
        <taxon>Bacteria</taxon>
        <taxon>Bacillati</taxon>
        <taxon>Cyanobacteriota</taxon>
        <taxon>Cyanophyceae</taxon>
        <taxon>Coleofasciculales</taxon>
        <taxon>Coleofasciculaceae</taxon>
        <taxon>Moorena</taxon>
    </lineage>
</organism>
<reference evidence="14" key="1">
    <citation type="journal article" date="2011" name="Proc. Natl. Acad. Sci. U.S.A.">
        <title>Genomic insights into the physiology and ecology of the marine filamentous cyanobacterium Lyngbya majuscula.</title>
        <authorList>
            <person name="Jones A.C."/>
            <person name="Monroe E.A."/>
            <person name="Podell S."/>
            <person name="Hess W.R."/>
            <person name="Klages S."/>
            <person name="Esquenazi E."/>
            <person name="Niessen S."/>
            <person name="Hoover H."/>
            <person name="Rothmann M."/>
            <person name="Lasken R.S."/>
            <person name="Yates J.R.III."/>
            <person name="Reinhardt R."/>
            <person name="Kube M."/>
            <person name="Burkart M.D."/>
            <person name="Allen E.E."/>
            <person name="Dorrestein P.C."/>
            <person name="Gerwick W.H."/>
            <person name="Gerwick L."/>
        </authorList>
    </citation>
    <scope>NUCLEOTIDE SEQUENCE [LARGE SCALE GENOMIC DNA]</scope>
    <source>
        <strain evidence="14">3L</strain>
    </source>
</reference>
<keyword evidence="4 10" id="KW-0328">Glycosyltransferase</keyword>
<evidence type="ECO:0000256" key="4">
    <source>
        <dbReference type="ARBA" id="ARBA00022676"/>
    </source>
</evidence>
<dbReference type="HOGENOM" id="CLU_038359_0_0_3"/>
<evidence type="ECO:0000259" key="12">
    <source>
        <dbReference type="Pfam" id="PF16192"/>
    </source>
</evidence>
<dbReference type="InterPro" id="IPR003342">
    <property type="entry name" value="ArnT-like_N"/>
</dbReference>
<dbReference type="InterPro" id="IPR032421">
    <property type="entry name" value="PMT_4TMC"/>
</dbReference>
<feature type="transmembrane region" description="Helical" evidence="10">
    <location>
        <begin position="204"/>
        <end position="222"/>
    </location>
</feature>